<evidence type="ECO:0000313" key="2">
    <source>
        <dbReference type="EMBL" id="WAH40247.1"/>
    </source>
</evidence>
<keyword evidence="3" id="KW-1185">Reference proteome</keyword>
<organism evidence="2 3">
    <name type="scientific">Alicyclobacillus fastidiosus</name>
    <dbReference type="NCBI Taxonomy" id="392011"/>
    <lineage>
        <taxon>Bacteria</taxon>
        <taxon>Bacillati</taxon>
        <taxon>Bacillota</taxon>
        <taxon>Bacilli</taxon>
        <taxon>Bacillales</taxon>
        <taxon>Alicyclobacillaceae</taxon>
        <taxon>Alicyclobacillus</taxon>
    </lineage>
</organism>
<name>A0ABY6ZBN7_9BACL</name>
<dbReference type="PROSITE" id="PS51819">
    <property type="entry name" value="VOC"/>
    <property type="match status" value="1"/>
</dbReference>
<gene>
    <name evidence="2" type="ORF">NZD89_17955</name>
</gene>
<dbReference type="InterPro" id="IPR029068">
    <property type="entry name" value="Glyas_Bleomycin-R_OHBP_Dase"/>
</dbReference>
<dbReference type="Gene3D" id="3.10.180.10">
    <property type="entry name" value="2,3-Dihydroxybiphenyl 1,2-Dioxygenase, domain 1"/>
    <property type="match status" value="1"/>
</dbReference>
<proteinExistence type="predicted"/>
<dbReference type="RefSeq" id="WP_268004144.1">
    <property type="nucleotide sequence ID" value="NZ_BSUT01000001.1"/>
</dbReference>
<sequence length="170" mass="19441">MILNVPNLEQHYSFYTDVLNFKASDQRYNQQGELSFAWMRCFPSPYHHSFGFATGESLRLQHLAFMVTDINDIGIGYNRLLREAVPVVCGPGRHYASGSIFVYFLDPDELTIEYTLGMEEFPETGARPPRMLDGAPETSDMWRSHRDPRMGKVGSVEVWGQTNSVGIERR</sequence>
<evidence type="ECO:0000313" key="3">
    <source>
        <dbReference type="Proteomes" id="UP001164761"/>
    </source>
</evidence>
<evidence type="ECO:0000259" key="1">
    <source>
        <dbReference type="PROSITE" id="PS51819"/>
    </source>
</evidence>
<dbReference type="Pfam" id="PF00903">
    <property type="entry name" value="Glyoxalase"/>
    <property type="match status" value="1"/>
</dbReference>
<dbReference type="Proteomes" id="UP001164761">
    <property type="component" value="Chromosome"/>
</dbReference>
<protein>
    <submittedName>
        <fullName evidence="2">VOC family protein</fullName>
    </submittedName>
</protein>
<feature type="domain" description="VOC" evidence="1">
    <location>
        <begin position="1"/>
        <end position="117"/>
    </location>
</feature>
<dbReference type="SUPFAM" id="SSF54593">
    <property type="entry name" value="Glyoxalase/Bleomycin resistance protein/Dihydroxybiphenyl dioxygenase"/>
    <property type="match status" value="1"/>
</dbReference>
<dbReference type="InterPro" id="IPR037523">
    <property type="entry name" value="VOC_core"/>
</dbReference>
<dbReference type="EMBL" id="CP104067">
    <property type="protein sequence ID" value="WAH40247.1"/>
    <property type="molecule type" value="Genomic_DNA"/>
</dbReference>
<accession>A0ABY6ZBN7</accession>
<reference evidence="2" key="1">
    <citation type="submission" date="2022-08" db="EMBL/GenBank/DDBJ databases">
        <title>Alicyclobacillus fastidiosus DSM 17978, complete genome.</title>
        <authorList>
            <person name="Wang Q."/>
            <person name="Cai R."/>
            <person name="Wang Z."/>
        </authorList>
    </citation>
    <scope>NUCLEOTIDE SEQUENCE</scope>
    <source>
        <strain evidence="2">DSM 17978</strain>
    </source>
</reference>
<dbReference type="InterPro" id="IPR004360">
    <property type="entry name" value="Glyas_Fos-R_dOase_dom"/>
</dbReference>